<keyword evidence="1" id="KW-0560">Oxidoreductase</keyword>
<dbReference type="EMBL" id="CP108169">
    <property type="protein sequence ID" value="WTQ76623.1"/>
    <property type="molecule type" value="Genomic_DNA"/>
</dbReference>
<evidence type="ECO:0000313" key="4">
    <source>
        <dbReference type="EMBL" id="WTQ76623.1"/>
    </source>
</evidence>
<sequence length="382" mass="41681">MSNGNVLILGAGIGGLATAIALSGAGYGTTVIEIQPSMHSSVYGVGIIQAPNQLRALDAIGCARQCVEQGYPAKFMNRVYDRDGNLVRTVPGPKIPGHDFPAMNGITRPRLHAILTEKARSAGVVIEYDKTITDIKQFDDRVEVGLTDGSTRTVDLLVGADGVRSVVRNHVYDVPPEPRYTGKSVLRINIPRLPEMDAIVRQEGRNANGDRVGVGMVPLAEDLGYLFVNIVHDRSVRPSTDELREMLKRELAGFGGPSGVVRDRYVDTGEEIVLRPEEWVLGPAPWHKGRVVLIGDAVHAVTPNTAQGAAQAVEDGIVLAECLSGGRPVEQALTAYTGRRYERCKLVVDYGYKARRWEFHPTPDFDPQEMGIRMRQSLVEPI</sequence>
<dbReference type="InterPro" id="IPR002938">
    <property type="entry name" value="FAD-bd"/>
</dbReference>
<dbReference type="PRINTS" id="PR00420">
    <property type="entry name" value="RNGMNOXGNASE"/>
</dbReference>
<dbReference type="Pfam" id="PF01494">
    <property type="entry name" value="FAD_binding_3"/>
    <property type="match status" value="1"/>
</dbReference>
<dbReference type="PANTHER" id="PTHR13789">
    <property type="entry name" value="MONOOXYGENASE"/>
    <property type="match status" value="1"/>
</dbReference>
<dbReference type="GO" id="GO:0071949">
    <property type="term" value="F:FAD binding"/>
    <property type="evidence" value="ECO:0007669"/>
    <property type="project" value="InterPro"/>
</dbReference>
<dbReference type="InterPro" id="IPR036188">
    <property type="entry name" value="FAD/NAD-bd_sf"/>
</dbReference>
<protein>
    <submittedName>
        <fullName evidence="4">FAD-dependent monooxygenase</fullName>
    </submittedName>
</protein>
<feature type="domain" description="FAD-binding" evidence="3">
    <location>
        <begin position="5"/>
        <end position="349"/>
    </location>
</feature>
<dbReference type="AlphaFoldDB" id="A0AAU1LZN0"/>
<dbReference type="GO" id="GO:0004497">
    <property type="term" value="F:monooxygenase activity"/>
    <property type="evidence" value="ECO:0007669"/>
    <property type="project" value="UniProtKB-KW"/>
</dbReference>
<dbReference type="SUPFAM" id="SSF51905">
    <property type="entry name" value="FAD/NAD(P)-binding domain"/>
    <property type="match status" value="1"/>
</dbReference>
<evidence type="ECO:0000256" key="1">
    <source>
        <dbReference type="ARBA" id="ARBA00023002"/>
    </source>
</evidence>
<reference evidence="4" key="1">
    <citation type="submission" date="2022-10" db="EMBL/GenBank/DDBJ databases">
        <title>The complete genomes of actinobacterial strains from the NBC collection.</title>
        <authorList>
            <person name="Joergensen T.S."/>
            <person name="Alvarez Arevalo M."/>
            <person name="Sterndorff E.B."/>
            <person name="Faurdal D."/>
            <person name="Vuksanovic O."/>
            <person name="Mourched A.-S."/>
            <person name="Charusanti P."/>
            <person name="Shaw S."/>
            <person name="Blin K."/>
            <person name="Weber T."/>
        </authorList>
    </citation>
    <scope>NUCLEOTIDE SEQUENCE</scope>
    <source>
        <strain evidence="4">NBC_00148</strain>
    </source>
</reference>
<evidence type="ECO:0000259" key="3">
    <source>
        <dbReference type="Pfam" id="PF01494"/>
    </source>
</evidence>
<accession>A0AAU1LZN0</accession>
<dbReference type="InterPro" id="IPR050493">
    <property type="entry name" value="FAD-dep_Monooxygenase_BioMet"/>
</dbReference>
<dbReference type="PANTHER" id="PTHR13789:SF309">
    <property type="entry name" value="PUTATIVE (AFU_ORTHOLOGUE AFUA_6G14510)-RELATED"/>
    <property type="match status" value="1"/>
</dbReference>
<keyword evidence="2 4" id="KW-0503">Monooxygenase</keyword>
<organism evidence="4">
    <name type="scientific">Streptomyces sp. NBC_00148</name>
    <dbReference type="NCBI Taxonomy" id="2903626"/>
    <lineage>
        <taxon>Bacteria</taxon>
        <taxon>Bacillati</taxon>
        <taxon>Actinomycetota</taxon>
        <taxon>Actinomycetes</taxon>
        <taxon>Kitasatosporales</taxon>
        <taxon>Streptomycetaceae</taxon>
        <taxon>Streptomyces</taxon>
    </lineage>
</organism>
<evidence type="ECO:0000256" key="2">
    <source>
        <dbReference type="ARBA" id="ARBA00023033"/>
    </source>
</evidence>
<proteinExistence type="predicted"/>
<name>A0AAU1LZN0_9ACTN</name>
<dbReference type="Gene3D" id="3.50.50.60">
    <property type="entry name" value="FAD/NAD(P)-binding domain"/>
    <property type="match status" value="1"/>
</dbReference>
<gene>
    <name evidence="4" type="ORF">OG222_27490</name>
</gene>